<sequence>MRRLHIDKILDCCAFSLCTSTCVTASAFVCWKTRRRPLSERKALVSNHRQLECQCAVNTFSLKCLSDLLLPLGFVLMVELRVSMHCNGCATKVQKHISCFSNATIPASYNCV</sequence>
<keyword evidence="2" id="KW-1185">Reference proteome</keyword>
<name>A0AAV5D8G1_ELECO</name>
<organism evidence="1 2">
    <name type="scientific">Eleusine coracana subsp. coracana</name>
    <dbReference type="NCBI Taxonomy" id="191504"/>
    <lineage>
        <taxon>Eukaryota</taxon>
        <taxon>Viridiplantae</taxon>
        <taxon>Streptophyta</taxon>
        <taxon>Embryophyta</taxon>
        <taxon>Tracheophyta</taxon>
        <taxon>Spermatophyta</taxon>
        <taxon>Magnoliopsida</taxon>
        <taxon>Liliopsida</taxon>
        <taxon>Poales</taxon>
        <taxon>Poaceae</taxon>
        <taxon>PACMAD clade</taxon>
        <taxon>Chloridoideae</taxon>
        <taxon>Cynodonteae</taxon>
        <taxon>Eleusininae</taxon>
        <taxon>Eleusine</taxon>
    </lineage>
</organism>
<evidence type="ECO:0008006" key="3">
    <source>
        <dbReference type="Google" id="ProtNLM"/>
    </source>
</evidence>
<dbReference type="EMBL" id="BQKI01000012">
    <property type="protein sequence ID" value="GJN06547.1"/>
    <property type="molecule type" value="Genomic_DNA"/>
</dbReference>
<dbReference type="AlphaFoldDB" id="A0AAV5D8G1"/>
<gene>
    <name evidence="1" type="primary">ga24284</name>
    <name evidence="1" type="ORF">PR202_ga24284</name>
</gene>
<reference evidence="1" key="1">
    <citation type="journal article" date="2018" name="DNA Res.">
        <title>Multiple hybrid de novo genome assembly of finger millet, an orphan allotetraploid crop.</title>
        <authorList>
            <person name="Hatakeyama M."/>
            <person name="Aluri S."/>
            <person name="Balachadran M.T."/>
            <person name="Sivarajan S.R."/>
            <person name="Patrignani A."/>
            <person name="Gruter S."/>
            <person name="Poveda L."/>
            <person name="Shimizu-Inatsugi R."/>
            <person name="Baeten J."/>
            <person name="Francoijs K.J."/>
            <person name="Nataraja K.N."/>
            <person name="Reddy Y.A.N."/>
            <person name="Phadnis S."/>
            <person name="Ravikumar R.L."/>
            <person name="Schlapbach R."/>
            <person name="Sreeman S.M."/>
            <person name="Shimizu K.K."/>
        </authorList>
    </citation>
    <scope>NUCLEOTIDE SEQUENCE</scope>
</reference>
<reference evidence="1" key="2">
    <citation type="submission" date="2021-12" db="EMBL/GenBank/DDBJ databases">
        <title>Resequencing data analysis of finger millet.</title>
        <authorList>
            <person name="Hatakeyama M."/>
            <person name="Aluri S."/>
            <person name="Balachadran M.T."/>
            <person name="Sivarajan S.R."/>
            <person name="Poveda L."/>
            <person name="Shimizu-Inatsugi R."/>
            <person name="Schlapbach R."/>
            <person name="Sreeman S.M."/>
            <person name="Shimizu K.K."/>
        </authorList>
    </citation>
    <scope>NUCLEOTIDE SEQUENCE</scope>
</reference>
<proteinExistence type="predicted"/>
<protein>
    <recommendedName>
        <fullName evidence="3">Secreted protein</fullName>
    </recommendedName>
</protein>
<evidence type="ECO:0000313" key="1">
    <source>
        <dbReference type="EMBL" id="GJN06547.1"/>
    </source>
</evidence>
<evidence type="ECO:0000313" key="2">
    <source>
        <dbReference type="Proteomes" id="UP001054889"/>
    </source>
</evidence>
<accession>A0AAV5D8G1</accession>
<dbReference type="Proteomes" id="UP001054889">
    <property type="component" value="Unassembled WGS sequence"/>
</dbReference>
<comment type="caution">
    <text evidence="1">The sequence shown here is derived from an EMBL/GenBank/DDBJ whole genome shotgun (WGS) entry which is preliminary data.</text>
</comment>